<accession>A0A2P8GE90</accession>
<proteinExistence type="predicted"/>
<evidence type="ECO:0000313" key="2">
    <source>
        <dbReference type="Proteomes" id="UP000240978"/>
    </source>
</evidence>
<keyword evidence="2" id="KW-1185">Reference proteome</keyword>
<dbReference type="OrthoDB" id="664982at2"/>
<protein>
    <submittedName>
        <fullName evidence="1">Uncharacterized protein</fullName>
    </submittedName>
</protein>
<reference evidence="1 2" key="1">
    <citation type="submission" date="2018-03" db="EMBL/GenBank/DDBJ databases">
        <title>Genomic Encyclopedia of Archaeal and Bacterial Type Strains, Phase II (KMG-II): from individual species to whole genera.</title>
        <authorList>
            <person name="Goeker M."/>
        </authorList>
    </citation>
    <scope>NUCLEOTIDE SEQUENCE [LARGE SCALE GENOMIC DNA]</scope>
    <source>
        <strain evidence="1 2">DSM 18107</strain>
    </source>
</reference>
<evidence type="ECO:0000313" key="1">
    <source>
        <dbReference type="EMBL" id="PSL32281.1"/>
    </source>
</evidence>
<organism evidence="1 2">
    <name type="scientific">Chitinophaga ginsengisoli</name>
    <dbReference type="NCBI Taxonomy" id="363837"/>
    <lineage>
        <taxon>Bacteria</taxon>
        <taxon>Pseudomonadati</taxon>
        <taxon>Bacteroidota</taxon>
        <taxon>Chitinophagia</taxon>
        <taxon>Chitinophagales</taxon>
        <taxon>Chitinophagaceae</taxon>
        <taxon>Chitinophaga</taxon>
    </lineage>
</organism>
<sequence length="250" mass="28503">MLPITKRKLTDEFGIDYDIATFFADRTPPENNHFWKGKYVYLSNSLGYTIIPFLFDLQYKLGVERSILLDEKHIHLMEAGFDLMAKYEAKQIGYEDFIGACKILYAPTVANSNFFTDLLLHLNNGKPLHYTLGSSVKALNRADAFFFTLCDIPAEEQLLQRIINAWSYVKVNALILDDISDLEPDKINGEENSIIELGSNEAAMEKIKSMFKENVISLAGINNKLAHYFENCMTVLEKRMTFNTSVGSNR</sequence>
<comment type="caution">
    <text evidence="1">The sequence shown here is derived from an EMBL/GenBank/DDBJ whole genome shotgun (WGS) entry which is preliminary data.</text>
</comment>
<dbReference type="EMBL" id="PYGK01000004">
    <property type="protein sequence ID" value="PSL32281.1"/>
    <property type="molecule type" value="Genomic_DNA"/>
</dbReference>
<name>A0A2P8GE90_9BACT</name>
<dbReference type="RefSeq" id="WP_106602463.1">
    <property type="nucleotide sequence ID" value="NZ_PYGK01000004.1"/>
</dbReference>
<gene>
    <name evidence="1" type="ORF">CLV42_104584</name>
</gene>
<dbReference type="AlphaFoldDB" id="A0A2P8GE90"/>
<dbReference type="Proteomes" id="UP000240978">
    <property type="component" value="Unassembled WGS sequence"/>
</dbReference>